<evidence type="ECO:0000256" key="2">
    <source>
        <dbReference type="ARBA" id="ARBA00022737"/>
    </source>
</evidence>
<dbReference type="FunFam" id="1.10.238.10:FF:000001">
    <property type="entry name" value="Calmodulin 1"/>
    <property type="match status" value="1"/>
</dbReference>
<evidence type="ECO:0000256" key="6">
    <source>
        <dbReference type="ARBA" id="ARBA00023832"/>
    </source>
</evidence>
<evidence type="ECO:0000256" key="8">
    <source>
        <dbReference type="ARBA" id="ARBA00032848"/>
    </source>
</evidence>
<name>A0A1Y2CEJ5_9FUNG</name>
<dbReference type="SMART" id="SM00054">
    <property type="entry name" value="EFh"/>
    <property type="match status" value="3"/>
</dbReference>
<dbReference type="EMBL" id="MCGO01000019">
    <property type="protein sequence ID" value="ORY45469.1"/>
    <property type="molecule type" value="Genomic_DNA"/>
</dbReference>
<dbReference type="CDD" id="cd00051">
    <property type="entry name" value="EFh"/>
    <property type="match status" value="1"/>
</dbReference>
<evidence type="ECO:0000256" key="1">
    <source>
        <dbReference type="ARBA" id="ARBA00022723"/>
    </source>
</evidence>
<evidence type="ECO:0000256" key="7">
    <source>
        <dbReference type="ARBA" id="ARBA00031295"/>
    </source>
</evidence>
<comment type="caution">
    <text evidence="10">The sequence shown here is derived from an EMBL/GenBank/DDBJ whole genome shotgun (WGS) entry which is preliminary data.</text>
</comment>
<comment type="similarity">
    <text evidence="4">Belongs to the calcineurin regulatory subunit family.</text>
</comment>
<feature type="domain" description="EF-hand" evidence="9">
    <location>
        <begin position="27"/>
        <end position="62"/>
    </location>
</feature>
<proteinExistence type="inferred from homology"/>
<dbReference type="InterPro" id="IPR018247">
    <property type="entry name" value="EF_Hand_1_Ca_BS"/>
</dbReference>
<gene>
    <name evidence="10" type="ORF">BCR33DRAFT_716162</name>
</gene>
<dbReference type="AlphaFoldDB" id="A0A1Y2CEJ5"/>
<evidence type="ECO:0000313" key="10">
    <source>
        <dbReference type="EMBL" id="ORY45469.1"/>
    </source>
</evidence>
<protein>
    <recommendedName>
        <fullName evidence="6">Calcineurin subunit B</fullName>
    </recommendedName>
    <alternativeName>
        <fullName evidence="7">Calcineurin regulatory subunit</fullName>
    </alternativeName>
    <alternativeName>
        <fullName evidence="8">Protein phosphatase 2B regulatory subunit</fullName>
    </alternativeName>
</protein>
<dbReference type="Pfam" id="PF13499">
    <property type="entry name" value="EF-hand_7"/>
    <property type="match status" value="1"/>
</dbReference>
<dbReference type="PANTHER" id="PTHR45942">
    <property type="entry name" value="PROTEIN PHOSPATASE 3 REGULATORY SUBUNIT B ALPHA ISOFORM TYPE 1"/>
    <property type="match status" value="1"/>
</dbReference>
<dbReference type="Proteomes" id="UP000193642">
    <property type="component" value="Unassembled WGS sequence"/>
</dbReference>
<dbReference type="SUPFAM" id="SSF47473">
    <property type="entry name" value="EF-hand"/>
    <property type="match status" value="1"/>
</dbReference>
<evidence type="ECO:0000256" key="3">
    <source>
        <dbReference type="ARBA" id="ARBA00022837"/>
    </source>
</evidence>
<keyword evidence="2" id="KW-0677">Repeat</keyword>
<evidence type="ECO:0000259" key="9">
    <source>
        <dbReference type="PROSITE" id="PS50222"/>
    </source>
</evidence>
<dbReference type="PROSITE" id="PS00018">
    <property type="entry name" value="EF_HAND_1"/>
    <property type="match status" value="1"/>
</dbReference>
<dbReference type="OrthoDB" id="191686at2759"/>
<evidence type="ECO:0000256" key="4">
    <source>
        <dbReference type="ARBA" id="ARBA00023774"/>
    </source>
</evidence>
<sequence length="180" mass="20333">MGAASSTASLSPEELQELEQMTGLPKPSIARLYSRFHQLDKNKVGSISANEMIAIPEFAMNPLAYRMISVFDSEGNNEISFRQFLGWLSVFSKGASREQKLEFAFRVYDVDADGIISFDDLQTILKLMVGKTLSQKEIEDLVRETIWQADTIDKDGAISFDEFKRSLFSADFEQSFSIDF</sequence>
<reference evidence="10 11" key="1">
    <citation type="submission" date="2016-07" db="EMBL/GenBank/DDBJ databases">
        <title>Pervasive Adenine N6-methylation of Active Genes in Fungi.</title>
        <authorList>
            <consortium name="DOE Joint Genome Institute"/>
            <person name="Mondo S.J."/>
            <person name="Dannebaum R.O."/>
            <person name="Kuo R.C."/>
            <person name="Labutti K."/>
            <person name="Haridas S."/>
            <person name="Kuo A."/>
            <person name="Salamov A."/>
            <person name="Ahrendt S.R."/>
            <person name="Lipzen A."/>
            <person name="Sullivan W."/>
            <person name="Andreopoulos W.B."/>
            <person name="Clum A."/>
            <person name="Lindquist E."/>
            <person name="Daum C."/>
            <person name="Ramamoorthy G.K."/>
            <person name="Gryganskyi A."/>
            <person name="Culley D."/>
            <person name="Magnuson J.K."/>
            <person name="James T.Y."/>
            <person name="O'Malley M.A."/>
            <person name="Stajich J.E."/>
            <person name="Spatafora J.W."/>
            <person name="Visel A."/>
            <person name="Grigoriev I.V."/>
        </authorList>
    </citation>
    <scope>NUCLEOTIDE SEQUENCE [LARGE SCALE GENOMIC DNA]</scope>
    <source>
        <strain evidence="10 11">JEL800</strain>
    </source>
</reference>
<feature type="domain" description="EF-hand" evidence="9">
    <location>
        <begin position="96"/>
        <end position="131"/>
    </location>
</feature>
<evidence type="ECO:0000313" key="11">
    <source>
        <dbReference type="Proteomes" id="UP000193642"/>
    </source>
</evidence>
<dbReference type="PROSITE" id="PS50222">
    <property type="entry name" value="EF_HAND_2"/>
    <property type="match status" value="2"/>
</dbReference>
<comment type="subunit">
    <text evidence="5">Composed of a catalytic subunit (A) and a regulatory subunit (B).</text>
</comment>
<keyword evidence="11" id="KW-1185">Reference proteome</keyword>
<keyword evidence="1" id="KW-0479">Metal-binding</keyword>
<keyword evidence="3" id="KW-0106">Calcium</keyword>
<dbReference type="InterPro" id="IPR011992">
    <property type="entry name" value="EF-hand-dom_pair"/>
</dbReference>
<dbReference type="InterPro" id="IPR002048">
    <property type="entry name" value="EF_hand_dom"/>
</dbReference>
<accession>A0A1Y2CEJ5</accession>
<organism evidence="10 11">
    <name type="scientific">Rhizoclosmatium globosum</name>
    <dbReference type="NCBI Taxonomy" id="329046"/>
    <lineage>
        <taxon>Eukaryota</taxon>
        <taxon>Fungi</taxon>
        <taxon>Fungi incertae sedis</taxon>
        <taxon>Chytridiomycota</taxon>
        <taxon>Chytridiomycota incertae sedis</taxon>
        <taxon>Chytridiomycetes</taxon>
        <taxon>Chytridiales</taxon>
        <taxon>Chytriomycetaceae</taxon>
        <taxon>Rhizoclosmatium</taxon>
    </lineage>
</organism>
<evidence type="ECO:0000256" key="5">
    <source>
        <dbReference type="ARBA" id="ARBA00023792"/>
    </source>
</evidence>
<dbReference type="Gene3D" id="1.10.238.10">
    <property type="entry name" value="EF-hand"/>
    <property type="match status" value="1"/>
</dbReference>
<dbReference type="STRING" id="329046.A0A1Y2CEJ5"/>
<dbReference type="GO" id="GO:0005509">
    <property type="term" value="F:calcium ion binding"/>
    <property type="evidence" value="ECO:0007669"/>
    <property type="project" value="InterPro"/>
</dbReference>